<feature type="signal peptide" evidence="1">
    <location>
        <begin position="1"/>
        <end position="18"/>
    </location>
</feature>
<evidence type="ECO:0008006" key="4">
    <source>
        <dbReference type="Google" id="ProtNLM"/>
    </source>
</evidence>
<gene>
    <name evidence="2" type="ORF">VSDG_07300</name>
</gene>
<evidence type="ECO:0000313" key="2">
    <source>
        <dbReference type="EMBL" id="ROV92330.1"/>
    </source>
</evidence>
<dbReference type="AlphaFoldDB" id="A0A423VMV8"/>
<evidence type="ECO:0000313" key="3">
    <source>
        <dbReference type="Proteomes" id="UP000284375"/>
    </source>
</evidence>
<organism evidence="2 3">
    <name type="scientific">Cytospora chrysosperma</name>
    <name type="common">Cytospora canker fungus</name>
    <name type="synonym">Sphaeria chrysosperma</name>
    <dbReference type="NCBI Taxonomy" id="252740"/>
    <lineage>
        <taxon>Eukaryota</taxon>
        <taxon>Fungi</taxon>
        <taxon>Dikarya</taxon>
        <taxon>Ascomycota</taxon>
        <taxon>Pezizomycotina</taxon>
        <taxon>Sordariomycetes</taxon>
        <taxon>Sordariomycetidae</taxon>
        <taxon>Diaporthales</taxon>
        <taxon>Cytosporaceae</taxon>
        <taxon>Cytospora</taxon>
    </lineage>
</organism>
<keyword evidence="1" id="KW-0732">Signal</keyword>
<evidence type="ECO:0000256" key="1">
    <source>
        <dbReference type="SAM" id="SignalP"/>
    </source>
</evidence>
<name>A0A423VMV8_CYTCH</name>
<reference evidence="2 3" key="1">
    <citation type="submission" date="2015-09" db="EMBL/GenBank/DDBJ databases">
        <title>Host preference determinants of Valsa canker pathogens revealed by comparative genomics.</title>
        <authorList>
            <person name="Yin Z."/>
            <person name="Huang L."/>
        </authorList>
    </citation>
    <scope>NUCLEOTIDE SEQUENCE [LARGE SCALE GENOMIC DNA]</scope>
    <source>
        <strain evidence="2 3">YSFL</strain>
    </source>
</reference>
<comment type="caution">
    <text evidence="2">The sequence shown here is derived from an EMBL/GenBank/DDBJ whole genome shotgun (WGS) entry which is preliminary data.</text>
</comment>
<protein>
    <recommendedName>
        <fullName evidence="4">Small secreted protein</fullName>
    </recommendedName>
</protein>
<dbReference type="OrthoDB" id="3223416at2759"/>
<accession>A0A423VMV8</accession>
<dbReference type="Proteomes" id="UP000284375">
    <property type="component" value="Unassembled WGS sequence"/>
</dbReference>
<feature type="chain" id="PRO_5019572387" description="Small secreted protein" evidence="1">
    <location>
        <begin position="19"/>
        <end position="178"/>
    </location>
</feature>
<keyword evidence="3" id="KW-1185">Reference proteome</keyword>
<dbReference type="EMBL" id="LJZO01000038">
    <property type="protein sequence ID" value="ROV92330.1"/>
    <property type="molecule type" value="Genomic_DNA"/>
</dbReference>
<proteinExistence type="predicted"/>
<sequence length="178" mass="18263">MQTSQLLSSVALFTSAEAALKLNITIIGASNGASTLECWQMETPFSASTMPGTIGSASALLGDAANITITVLPAGYDGGLHNAPHNQWVAFISGLAYISLPTNDTSTAYVTGGEFGLIFAADIADLSAQGHRTEYPGNTATAVLVIPTKDGLVPSHSILHYGPCTTNDADGIQGLADH</sequence>